<keyword evidence="11" id="KW-0732">Signal</keyword>
<comment type="caution">
    <text evidence="14">The sequence shown here is derived from an EMBL/GenBank/DDBJ whole genome shotgun (WGS) entry which is preliminary data.</text>
</comment>
<keyword evidence="6" id="KW-0031">Aminopeptidase</keyword>
<evidence type="ECO:0000256" key="8">
    <source>
        <dbReference type="ARBA" id="ARBA00022670"/>
    </source>
</evidence>
<dbReference type="PANTHER" id="PTHR43722">
    <property type="entry name" value="PROLINE IMINOPEPTIDASE"/>
    <property type="match status" value="1"/>
</dbReference>
<dbReference type="Proteomes" id="UP000322165">
    <property type="component" value="Unassembled WGS sequence"/>
</dbReference>
<evidence type="ECO:0000256" key="6">
    <source>
        <dbReference type="ARBA" id="ARBA00022438"/>
    </source>
</evidence>
<organism evidence="14 15">
    <name type="scientific">Arenimonas fontis</name>
    <dbReference type="NCBI Taxonomy" id="2608255"/>
    <lineage>
        <taxon>Bacteria</taxon>
        <taxon>Pseudomonadati</taxon>
        <taxon>Pseudomonadota</taxon>
        <taxon>Gammaproteobacteria</taxon>
        <taxon>Lysobacterales</taxon>
        <taxon>Lysobacteraceae</taxon>
        <taxon>Arenimonas</taxon>
    </lineage>
</organism>
<dbReference type="RefSeq" id="WP_149861285.1">
    <property type="nucleotide sequence ID" value="NZ_VUOD01000011.1"/>
</dbReference>
<keyword evidence="15" id="KW-1185">Reference proteome</keyword>
<name>A0A5B2Z816_9GAMM</name>
<comment type="similarity">
    <text evidence="3">Belongs to the peptidase S33 family.</text>
</comment>
<evidence type="ECO:0000256" key="1">
    <source>
        <dbReference type="ARBA" id="ARBA00001585"/>
    </source>
</evidence>
<comment type="subcellular location">
    <subcellularLocation>
        <location evidence="2">Cytoplasm</location>
    </subcellularLocation>
</comment>
<sequence length="483" mass="51613">MKRMLLSLVLTAGLVPATGQARAWGSLEFTTCELGQPGSAVTVQAECARLEVPENPDRPDGRKISLKVAMLAARAAEPAADPVIFLAGGPGQAATETFPAMAASLSRLRDRRHLLFMDQRGTGGSHPLACPFPDELAGDLPPERLVALARDCLAELDADVAQYTTSVAVRDIESLRQALGAPALNVYGGSYGTRVAQQYARQFPDAVRSLILDGIVPPDLALGAEHALNLDAALEPMLAACARQPACAEAFGQPYRRLYTLRDRARATPETVRIRDPLSHRPRELRLDGATVAIVARLFAYAPETAALLPLLVDEALQGRPESLLAQAVMVMDSLTGQINHGMQLSVTCAEDAPRLQRKGGDEQRLLGNALVEVLLQQCSVWPRGPVAPGFAEPLRSDVPALLLSGEFDPVTPPRYGERVAETLPRSRHLIGKGQGHILLARGCTARLAAEFLDSLDPQGLDASCLDVLGASPFFTSYNGAEP</sequence>
<protein>
    <recommendedName>
        <fullName evidence="5">Proline iminopeptidase</fullName>
        <ecNumber evidence="4">3.4.11.5</ecNumber>
    </recommendedName>
    <alternativeName>
        <fullName evidence="10">Prolyl aminopeptidase</fullName>
    </alternativeName>
</protein>
<dbReference type="InterPro" id="IPR013595">
    <property type="entry name" value="Pept_S33_TAP-like_C"/>
</dbReference>
<reference evidence="14 15" key="2">
    <citation type="submission" date="2019-09" db="EMBL/GenBank/DDBJ databases">
        <authorList>
            <person name="Mazur A."/>
        </authorList>
    </citation>
    <scope>NUCLEOTIDE SEQUENCE [LARGE SCALE GENOMIC DNA]</scope>
    <source>
        <strain evidence="14 15">3729k</strain>
    </source>
</reference>
<proteinExistence type="inferred from homology"/>
<evidence type="ECO:0000313" key="15">
    <source>
        <dbReference type="Proteomes" id="UP000322165"/>
    </source>
</evidence>
<feature type="domain" description="AB hydrolase-1" evidence="12">
    <location>
        <begin position="82"/>
        <end position="263"/>
    </location>
</feature>
<dbReference type="EC" id="3.4.11.5" evidence="4"/>
<feature type="signal peptide" evidence="11">
    <location>
        <begin position="1"/>
        <end position="23"/>
    </location>
</feature>
<dbReference type="Gene3D" id="3.40.50.1820">
    <property type="entry name" value="alpha/beta hydrolase"/>
    <property type="match status" value="1"/>
</dbReference>
<gene>
    <name evidence="14" type="ORF">F0415_11075</name>
</gene>
<feature type="domain" description="Peptidase S33 tripeptidyl aminopeptidase-like C-terminal" evidence="13">
    <location>
        <begin position="367"/>
        <end position="465"/>
    </location>
</feature>
<dbReference type="GO" id="GO:0004177">
    <property type="term" value="F:aminopeptidase activity"/>
    <property type="evidence" value="ECO:0007669"/>
    <property type="project" value="UniProtKB-KW"/>
</dbReference>
<evidence type="ECO:0000256" key="2">
    <source>
        <dbReference type="ARBA" id="ARBA00004496"/>
    </source>
</evidence>
<evidence type="ECO:0000256" key="9">
    <source>
        <dbReference type="ARBA" id="ARBA00022801"/>
    </source>
</evidence>
<dbReference type="EMBL" id="VUOD01000011">
    <property type="protein sequence ID" value="KAA2284027.1"/>
    <property type="molecule type" value="Genomic_DNA"/>
</dbReference>
<dbReference type="InterPro" id="IPR005944">
    <property type="entry name" value="Pro_iminopeptidase"/>
</dbReference>
<dbReference type="GO" id="GO:0006508">
    <property type="term" value="P:proteolysis"/>
    <property type="evidence" value="ECO:0007669"/>
    <property type="project" value="UniProtKB-KW"/>
</dbReference>
<evidence type="ECO:0000313" key="14">
    <source>
        <dbReference type="EMBL" id="KAA2284027.1"/>
    </source>
</evidence>
<dbReference type="SUPFAM" id="SSF53474">
    <property type="entry name" value="alpha/beta-Hydrolases"/>
    <property type="match status" value="1"/>
</dbReference>
<dbReference type="InterPro" id="IPR002410">
    <property type="entry name" value="Peptidase_S33"/>
</dbReference>
<evidence type="ECO:0000259" key="12">
    <source>
        <dbReference type="Pfam" id="PF00561"/>
    </source>
</evidence>
<dbReference type="PANTHER" id="PTHR43722:SF1">
    <property type="entry name" value="PROLINE IMINOPEPTIDASE"/>
    <property type="match status" value="1"/>
</dbReference>
<evidence type="ECO:0000256" key="3">
    <source>
        <dbReference type="ARBA" id="ARBA00010088"/>
    </source>
</evidence>
<dbReference type="PRINTS" id="PR00793">
    <property type="entry name" value="PROAMNOPTASE"/>
</dbReference>
<feature type="chain" id="PRO_5023003932" description="Proline iminopeptidase" evidence="11">
    <location>
        <begin position="24"/>
        <end position="483"/>
    </location>
</feature>
<dbReference type="GO" id="GO:0005737">
    <property type="term" value="C:cytoplasm"/>
    <property type="evidence" value="ECO:0007669"/>
    <property type="project" value="UniProtKB-SubCell"/>
</dbReference>
<evidence type="ECO:0000256" key="4">
    <source>
        <dbReference type="ARBA" id="ARBA00012568"/>
    </source>
</evidence>
<dbReference type="InterPro" id="IPR029058">
    <property type="entry name" value="AB_hydrolase_fold"/>
</dbReference>
<dbReference type="Pfam" id="PF00561">
    <property type="entry name" value="Abhydrolase_1"/>
    <property type="match status" value="1"/>
</dbReference>
<evidence type="ECO:0000256" key="10">
    <source>
        <dbReference type="ARBA" id="ARBA00029605"/>
    </source>
</evidence>
<evidence type="ECO:0000259" key="13">
    <source>
        <dbReference type="Pfam" id="PF08386"/>
    </source>
</evidence>
<keyword evidence="9 14" id="KW-0378">Hydrolase</keyword>
<accession>A0A5B2Z816</accession>
<evidence type="ECO:0000256" key="7">
    <source>
        <dbReference type="ARBA" id="ARBA00022490"/>
    </source>
</evidence>
<comment type="catalytic activity">
    <reaction evidence="1">
        <text>Release of N-terminal proline from a peptide.</text>
        <dbReference type="EC" id="3.4.11.5"/>
    </reaction>
</comment>
<dbReference type="AlphaFoldDB" id="A0A5B2Z816"/>
<dbReference type="InterPro" id="IPR000073">
    <property type="entry name" value="AB_hydrolase_1"/>
</dbReference>
<evidence type="ECO:0000256" key="11">
    <source>
        <dbReference type="SAM" id="SignalP"/>
    </source>
</evidence>
<reference evidence="14 15" key="1">
    <citation type="submission" date="2019-09" db="EMBL/GenBank/DDBJ databases">
        <title>Arenimonas chukotkensis sp. nov., a bacterium isolated from Chukotka hot spring, Arctic region, Russia.</title>
        <authorList>
            <person name="Zayulina K.S."/>
            <person name="Prokofeva M.I."/>
            <person name="Elcheninov A.G."/>
            <person name="Novikov A."/>
            <person name="Kochetkova T.V."/>
            <person name="Kublanov I.V."/>
        </authorList>
    </citation>
    <scope>NUCLEOTIDE SEQUENCE [LARGE SCALE GENOMIC DNA]</scope>
    <source>
        <strain evidence="14 15">3729k</strain>
    </source>
</reference>
<keyword evidence="7" id="KW-0963">Cytoplasm</keyword>
<dbReference type="Pfam" id="PF08386">
    <property type="entry name" value="Abhydrolase_4"/>
    <property type="match status" value="1"/>
</dbReference>
<evidence type="ECO:0000256" key="5">
    <source>
        <dbReference type="ARBA" id="ARBA00021843"/>
    </source>
</evidence>
<keyword evidence="8" id="KW-0645">Protease</keyword>